<feature type="compositionally biased region" description="Polar residues" evidence="1">
    <location>
        <begin position="73"/>
        <end position="96"/>
    </location>
</feature>
<dbReference type="VEuPathDB" id="TriTrypDB:LmxM.30.2195"/>
<reference evidence="2 3" key="1">
    <citation type="journal article" date="2011" name="Genome Res.">
        <title>Chromosome and gene copy number variation allow major structural change between species and strains of Leishmania.</title>
        <authorList>
            <person name="Rogers M.B."/>
            <person name="Hilley J.D."/>
            <person name="Dickens N.J."/>
            <person name="Wilkes J."/>
            <person name="Bates P.A."/>
            <person name="Depledge D.P."/>
            <person name="Harris D."/>
            <person name="Her Y."/>
            <person name="Herzyk P."/>
            <person name="Imamura H."/>
            <person name="Otto T.D."/>
            <person name="Sanders M."/>
            <person name="Seeger K."/>
            <person name="Dujardin J.C."/>
            <person name="Berriman M."/>
            <person name="Smith D.F."/>
            <person name="Hertz-Fowler C."/>
            <person name="Mottram J.C."/>
        </authorList>
    </citation>
    <scope>NUCLEOTIDE SEQUENCE [LARGE SCALE GENOMIC DNA]</scope>
    <source>
        <strain evidence="2 3">MHOM/GT/2001/U1103</strain>
    </source>
</reference>
<gene>
    <name evidence="2" type="ORF">LMXM_30_2195</name>
</gene>
<feature type="compositionally biased region" description="Low complexity" evidence="1">
    <location>
        <begin position="367"/>
        <end position="387"/>
    </location>
</feature>
<organism evidence="2 3">
    <name type="scientific">Leishmania mexicana (strain MHOM/GT/2001/U1103)</name>
    <dbReference type="NCBI Taxonomy" id="929439"/>
    <lineage>
        <taxon>Eukaryota</taxon>
        <taxon>Discoba</taxon>
        <taxon>Euglenozoa</taxon>
        <taxon>Kinetoplastea</taxon>
        <taxon>Metakinetoplastina</taxon>
        <taxon>Trypanosomatida</taxon>
        <taxon>Trypanosomatidae</taxon>
        <taxon>Leishmaniinae</taxon>
        <taxon>Leishmania</taxon>
    </lineage>
</organism>
<evidence type="ECO:0000256" key="1">
    <source>
        <dbReference type="SAM" id="MobiDB-lite"/>
    </source>
</evidence>
<feature type="region of interest" description="Disordered" evidence="1">
    <location>
        <begin position="503"/>
        <end position="523"/>
    </location>
</feature>
<evidence type="ECO:0000313" key="3">
    <source>
        <dbReference type="Proteomes" id="UP000007259"/>
    </source>
</evidence>
<dbReference type="GeneID" id="13451984"/>
<evidence type="ECO:0000313" key="2">
    <source>
        <dbReference type="EMBL" id="CBZ29277.1"/>
    </source>
</evidence>
<name>E9B220_LEIMU</name>
<feature type="compositionally biased region" description="Polar residues" evidence="1">
    <location>
        <begin position="356"/>
        <end position="366"/>
    </location>
</feature>
<dbReference type="AlphaFoldDB" id="E9B220"/>
<dbReference type="Proteomes" id="UP000007259">
    <property type="component" value="Chromosome 30"/>
</dbReference>
<feature type="region of interest" description="Disordered" evidence="1">
    <location>
        <begin position="322"/>
        <end position="417"/>
    </location>
</feature>
<proteinExistence type="predicted"/>
<feature type="region of interest" description="Disordered" evidence="1">
    <location>
        <begin position="146"/>
        <end position="166"/>
    </location>
</feature>
<dbReference type="KEGG" id="lmi:LMXM_30_2195"/>
<dbReference type="OMA" id="ANKKQQW"/>
<accession>E9B220</accession>
<feature type="compositionally biased region" description="Polar residues" evidence="1">
    <location>
        <begin position="396"/>
        <end position="405"/>
    </location>
</feature>
<sequence>MGCGLSLSTPSTANKKQQWDVAVRSNTAHGSSHHAQASRLLGHCKGLLRPATVYSSPRTSYAASIERGRPAWSPSSSTRDSLLDQYNLSDGPQPSTHLYTEQVASMQSGALEERSIVDDFDAISKQSSIENPNWSYDVSVDAPPYEPAHGTKKEGTTLLSPPGMTPGQPPYAVMAAASARPPRSVSRANSIGGWIAAKKAAKTSVSVKQPIPSATAWRASMSTNAGHAEVLAPSAQRMPRGSSCSESPAAPDKLRWSVVDAFAEAAALPRSTNAGQGWKRETLPTRHAVSTPGTAAHSVECVTDMSLTDEYDLNVMMRAAETPLTPSRPLSAHSTQSPKVKGAMSTPHPSFLDTVSADSSPFTLSRTSAPLGSSPSPTSSSELTTTESFERAFCQSKPSTDSQFDSFFGTPLNRPQSRERVLVDSENRSADSQYLCQSDENALYSFYAIGNNMDPFLNGEEDTVMCSAHEEDHSELFTIPHTSCASHDGGSEKTYVSLNKRDDTEHADSDGHGDDVDKGLDDLSSKTSAAANRVVDHTMPVLGAATRARKERRRTVKIVDHAAPPSLGMKTPAKTILMK</sequence>
<keyword evidence="3" id="KW-1185">Reference proteome</keyword>
<protein>
    <submittedName>
        <fullName evidence="2">Uncharacterized protein</fullName>
    </submittedName>
</protein>
<dbReference type="EMBL" id="FR799583">
    <property type="protein sequence ID" value="CBZ29277.1"/>
    <property type="molecule type" value="Genomic_DNA"/>
</dbReference>
<dbReference type="PhylomeDB" id="E9B220"/>
<dbReference type="RefSeq" id="XP_003877740.1">
    <property type="nucleotide sequence ID" value="XM_003877691.1"/>
</dbReference>
<dbReference type="OrthoDB" id="10445378at2759"/>
<feature type="region of interest" description="Disordered" evidence="1">
    <location>
        <begin position="63"/>
        <end position="96"/>
    </location>
</feature>